<reference evidence="4" key="1">
    <citation type="submission" date="2018-07" db="EMBL/GenBank/DDBJ databases">
        <authorList>
            <person name="Quirk P.G."/>
            <person name="Krulwich T.A."/>
        </authorList>
    </citation>
    <scope>NUCLEOTIDE SEQUENCE</scope>
</reference>
<dbReference type="GO" id="GO:0015074">
    <property type="term" value="P:DNA integration"/>
    <property type="evidence" value="ECO:0007669"/>
    <property type="project" value="UniProtKB-KW"/>
</dbReference>
<name>A0A380T9J1_9ZZZZ</name>
<dbReference type="PANTHER" id="PTHR30629">
    <property type="entry name" value="PROPHAGE INTEGRASE"/>
    <property type="match status" value="1"/>
</dbReference>
<sequence>MSDTVRCGPTGLAPPGNFVGIFVGALEPSPVRVRVRDSPALPLTHTKLRTIKPGQGVTKISYGGGLHIFVAPTGSKLWRMSYRFDGRQKLLSFGAYPAVSLAAARKKREEAKVLIVEGVDPSLQVKREKQRRHIGARSTFSAIADEMLKKAEREGRADATMAKKRWLLDKPRKRFGSRPALALFPLEADKDGGASDYHPGQSGHREQRTLVAWIGPFRSCCDVPSVTPEPEVSRCVGSLPQLSWGVCLAAARLLVRSRRRTQRRSLL</sequence>
<accession>A0A380T9J1</accession>
<comment type="similarity">
    <text evidence="1">Belongs to the 'phage' integrase family.</text>
</comment>
<dbReference type="InterPro" id="IPR038488">
    <property type="entry name" value="Integrase_DNA-bd_sf"/>
</dbReference>
<dbReference type="InterPro" id="IPR025166">
    <property type="entry name" value="Integrase_DNA_bind_dom"/>
</dbReference>
<dbReference type="Gene3D" id="3.30.160.390">
    <property type="entry name" value="Integrase, DNA-binding domain"/>
    <property type="match status" value="1"/>
</dbReference>
<evidence type="ECO:0000256" key="2">
    <source>
        <dbReference type="ARBA" id="ARBA00022908"/>
    </source>
</evidence>
<proteinExistence type="inferred from homology"/>
<dbReference type="Pfam" id="PF13356">
    <property type="entry name" value="Arm-DNA-bind_3"/>
    <property type="match status" value="1"/>
</dbReference>
<dbReference type="EMBL" id="UIDG01000001">
    <property type="protein sequence ID" value="SUS03313.1"/>
    <property type="molecule type" value="Genomic_DNA"/>
</dbReference>
<protein>
    <recommendedName>
        <fullName evidence="3">Integrase DNA-binding domain-containing protein</fullName>
    </recommendedName>
</protein>
<dbReference type="AlphaFoldDB" id="A0A380T9J1"/>
<gene>
    <name evidence="4" type="ORF">DF3PB_10065</name>
</gene>
<dbReference type="PANTHER" id="PTHR30629:SF2">
    <property type="entry name" value="PROPHAGE INTEGRASE INTS-RELATED"/>
    <property type="match status" value="1"/>
</dbReference>
<keyword evidence="2" id="KW-0229">DNA integration</keyword>
<evidence type="ECO:0000256" key="1">
    <source>
        <dbReference type="ARBA" id="ARBA00008857"/>
    </source>
</evidence>
<organism evidence="4">
    <name type="scientific">metagenome</name>
    <dbReference type="NCBI Taxonomy" id="256318"/>
    <lineage>
        <taxon>unclassified sequences</taxon>
        <taxon>metagenomes</taxon>
    </lineage>
</organism>
<feature type="domain" description="Integrase DNA-binding" evidence="3">
    <location>
        <begin position="43"/>
        <end position="127"/>
    </location>
</feature>
<evidence type="ECO:0000313" key="4">
    <source>
        <dbReference type="EMBL" id="SUS03313.1"/>
    </source>
</evidence>
<evidence type="ECO:0000259" key="3">
    <source>
        <dbReference type="Pfam" id="PF13356"/>
    </source>
</evidence>
<dbReference type="InterPro" id="IPR050808">
    <property type="entry name" value="Phage_Integrase"/>
</dbReference>